<evidence type="ECO:0000313" key="4">
    <source>
        <dbReference type="EMBL" id="MPW24238.1"/>
    </source>
</evidence>
<accession>A0A6A7K4C4</accession>
<dbReference type="Pfam" id="PF04412">
    <property type="entry name" value="AcnX"/>
    <property type="match status" value="1"/>
</dbReference>
<gene>
    <name evidence="4" type="ORF">GC105_00305</name>
</gene>
<keyword evidence="5" id="KW-1185">Reference proteome</keyword>
<dbReference type="AlphaFoldDB" id="A0A6A7K4C4"/>
<keyword evidence="2" id="KW-0456">Lyase</keyword>
<dbReference type="EMBL" id="WHNX01000001">
    <property type="protein sequence ID" value="MPW24238.1"/>
    <property type="molecule type" value="Genomic_DNA"/>
</dbReference>
<reference evidence="4 5" key="1">
    <citation type="submission" date="2019-10" db="EMBL/GenBank/DDBJ databases">
        <title>Alkalibaculum tamaniensis sp.nov., a new alkaliphilic acetogen, isolated on methoxylated aromatics from a mud volcano.</title>
        <authorList>
            <person name="Khomyakova M.A."/>
            <person name="Merkel A.Y."/>
            <person name="Bonch-Osmolovskaya E.A."/>
            <person name="Slobodkin A.I."/>
        </authorList>
    </citation>
    <scope>NUCLEOTIDE SEQUENCE [LARGE SCALE GENOMIC DNA]</scope>
    <source>
        <strain evidence="4 5">M08DMB</strain>
    </source>
</reference>
<evidence type="ECO:0000256" key="2">
    <source>
        <dbReference type="ARBA" id="ARBA00023239"/>
    </source>
</evidence>
<dbReference type="PANTHER" id="PTHR36577">
    <property type="entry name" value="DUF521 DOMAIN PROTEIN (AFU_ORTHOLOGUE AFUA_6G00490)"/>
    <property type="match status" value="1"/>
</dbReference>
<dbReference type="RefSeq" id="WP_152800545.1">
    <property type="nucleotide sequence ID" value="NZ_WHNX01000001.1"/>
</dbReference>
<dbReference type="GO" id="GO:0016829">
    <property type="term" value="F:lyase activity"/>
    <property type="evidence" value="ECO:0007669"/>
    <property type="project" value="UniProtKB-KW"/>
</dbReference>
<protein>
    <submittedName>
        <fullName evidence="4">DUF521 domain-containing protein</fullName>
    </submittedName>
</protein>
<comment type="caution">
    <text evidence="4">The sequence shown here is derived from an EMBL/GenBank/DDBJ whole genome shotgun (WGS) entry which is preliminary data.</text>
</comment>
<evidence type="ECO:0000259" key="3">
    <source>
        <dbReference type="Pfam" id="PF04412"/>
    </source>
</evidence>
<name>A0A6A7K4C4_9FIRM</name>
<keyword evidence="1" id="KW-0408">Iron</keyword>
<feature type="domain" description="Phosphomevalonate dehydratase large subunit-like" evidence="3">
    <location>
        <begin position="1"/>
        <end position="411"/>
    </location>
</feature>
<organism evidence="4 5">
    <name type="scientific">Alkalibaculum sporogenes</name>
    <dbReference type="NCBI Taxonomy" id="2655001"/>
    <lineage>
        <taxon>Bacteria</taxon>
        <taxon>Bacillati</taxon>
        <taxon>Bacillota</taxon>
        <taxon>Clostridia</taxon>
        <taxon>Eubacteriales</taxon>
        <taxon>Eubacteriaceae</taxon>
        <taxon>Alkalibaculum</taxon>
    </lineage>
</organism>
<dbReference type="PANTHER" id="PTHR36577:SF3">
    <property type="entry name" value="DUF521 DOMAIN PROTEIN (AFU_ORTHOLOGUE AFUA_6G00490)"/>
    <property type="match status" value="1"/>
</dbReference>
<evidence type="ECO:0000256" key="1">
    <source>
        <dbReference type="ARBA" id="ARBA00023004"/>
    </source>
</evidence>
<dbReference type="InterPro" id="IPR007506">
    <property type="entry name" value="PMDh-L-like_dom"/>
</dbReference>
<proteinExistence type="predicted"/>
<evidence type="ECO:0000313" key="5">
    <source>
        <dbReference type="Proteomes" id="UP000440004"/>
    </source>
</evidence>
<dbReference type="Proteomes" id="UP000440004">
    <property type="component" value="Unassembled WGS sequence"/>
</dbReference>
<sequence>MKLTNSEKAMLEGQEGEAVQKAMEMLVRYGEALGAEKFIDTTNVGGYMIANLEQYKRFNSFDGAFSEMCMDSDVTVKLPPVKVSSCQFETSMDPEYYKLAGKSDEEYELYKSNIDYLANLGIQVMCTCTPYQVGNVPVKGEHCAWMESSAVVYINSVLGARTNCEGRESTTSAMLTGKIPYWGLHITENRYGTHLIHVDEQPITMEDWGLLGYYVGKTVLDKIPVLDGIKKTPTRDMLKHFGAAAASAGGIELYHIPGITSDANTVEEAFGGRTPIEELNYGVNEKLNAYNLLNSIGDNENVDFIMLGCPHYSIEQVWDLCKKLEGKHVKEGVSFWVFTPQSIKDLANRNGFQKTIEDFGGLLMKDCCPAIGRFKPRGSSVMATDSAKQGHYLPNITGIEAWYGSVDDCVEAAVTGKWGGKFN</sequence>